<dbReference type="GO" id="GO:0003723">
    <property type="term" value="F:RNA binding"/>
    <property type="evidence" value="ECO:0007669"/>
    <property type="project" value="UniProtKB-UniRule"/>
</dbReference>
<dbReference type="InterPro" id="IPR001890">
    <property type="entry name" value="RNA-binding_CRM"/>
</dbReference>
<keyword evidence="1 2" id="KW-0694">RNA-binding</keyword>
<evidence type="ECO:0000313" key="5">
    <source>
        <dbReference type="Proteomes" id="UP001221217"/>
    </source>
</evidence>
<dbReference type="Pfam" id="PF01985">
    <property type="entry name" value="CRS1_YhbY"/>
    <property type="match status" value="1"/>
</dbReference>
<dbReference type="SMART" id="SM01103">
    <property type="entry name" value="CRS1_YhbY"/>
    <property type="match status" value="1"/>
</dbReference>
<gene>
    <name evidence="4" type="ORF">PQJ61_11740</name>
</gene>
<dbReference type="SUPFAM" id="SSF75471">
    <property type="entry name" value="YhbY-like"/>
    <property type="match status" value="1"/>
</dbReference>
<dbReference type="PANTHER" id="PTHR40065">
    <property type="entry name" value="RNA-BINDING PROTEIN YHBY"/>
    <property type="match status" value="1"/>
</dbReference>
<dbReference type="EMBL" id="JAQQAL010000025">
    <property type="protein sequence ID" value="MDC7227425.1"/>
    <property type="molecule type" value="Genomic_DNA"/>
</dbReference>
<comment type="caution">
    <text evidence="4">The sequence shown here is derived from an EMBL/GenBank/DDBJ whole genome shotgun (WGS) entry which is preliminary data.</text>
</comment>
<evidence type="ECO:0000256" key="1">
    <source>
        <dbReference type="ARBA" id="ARBA00022884"/>
    </source>
</evidence>
<organism evidence="4 5">
    <name type="scientific">Candidatus Thalassospirochaeta sargassi</name>
    <dbReference type="NCBI Taxonomy" id="3119039"/>
    <lineage>
        <taxon>Bacteria</taxon>
        <taxon>Pseudomonadati</taxon>
        <taxon>Spirochaetota</taxon>
        <taxon>Spirochaetia</taxon>
        <taxon>Spirochaetales</taxon>
        <taxon>Spirochaetaceae</taxon>
        <taxon>Candidatus Thalassospirochaeta</taxon>
    </lineage>
</organism>
<sequence>MELKGFQRSYLAKLAHNIKPSVMLGAKGLTEALVNQTDEMLENNELIKVRFVDYKNSRDILSRQLAEATDAELIRVIGNIAILFRQARIPENRHIELPARKS</sequence>
<feature type="domain" description="CRM" evidence="3">
    <location>
        <begin position="1"/>
        <end position="96"/>
    </location>
</feature>
<evidence type="ECO:0000259" key="3">
    <source>
        <dbReference type="PROSITE" id="PS51295"/>
    </source>
</evidence>
<dbReference type="InterPro" id="IPR051925">
    <property type="entry name" value="RNA-binding_domain"/>
</dbReference>
<name>A0AAJ1IDQ0_9SPIO</name>
<protein>
    <submittedName>
        <fullName evidence="4">YhbY family RNA-binding protein</fullName>
    </submittedName>
</protein>
<dbReference type="InterPro" id="IPR035920">
    <property type="entry name" value="YhbY-like_sf"/>
</dbReference>
<dbReference type="Proteomes" id="UP001221217">
    <property type="component" value="Unassembled WGS sequence"/>
</dbReference>
<dbReference type="Gene3D" id="3.30.110.60">
    <property type="entry name" value="YhbY-like"/>
    <property type="match status" value="1"/>
</dbReference>
<evidence type="ECO:0000256" key="2">
    <source>
        <dbReference type="PROSITE-ProRule" id="PRU00626"/>
    </source>
</evidence>
<dbReference type="PROSITE" id="PS51295">
    <property type="entry name" value="CRM"/>
    <property type="match status" value="1"/>
</dbReference>
<evidence type="ECO:0000313" key="4">
    <source>
        <dbReference type="EMBL" id="MDC7227425.1"/>
    </source>
</evidence>
<reference evidence="4 5" key="1">
    <citation type="submission" date="2022-12" db="EMBL/GenBank/DDBJ databases">
        <title>Metagenome assembled genome from gulf of manar.</title>
        <authorList>
            <person name="Kohli P."/>
            <person name="Pk S."/>
            <person name="Venkata Ramana C."/>
            <person name="Sasikala C."/>
        </authorList>
    </citation>
    <scope>NUCLEOTIDE SEQUENCE [LARGE SCALE GENOMIC DNA]</scope>
    <source>
        <strain evidence="4">JB008</strain>
    </source>
</reference>
<accession>A0AAJ1IDQ0</accession>
<proteinExistence type="predicted"/>
<dbReference type="PANTHER" id="PTHR40065:SF3">
    <property type="entry name" value="RNA-BINDING PROTEIN YHBY"/>
    <property type="match status" value="1"/>
</dbReference>
<dbReference type="AlphaFoldDB" id="A0AAJ1IDQ0"/>